<feature type="compositionally biased region" description="Basic residues" evidence="1">
    <location>
        <begin position="454"/>
        <end position="467"/>
    </location>
</feature>
<keyword evidence="3" id="KW-1185">Reference proteome</keyword>
<evidence type="ECO:0000313" key="3">
    <source>
        <dbReference type="Proteomes" id="UP000762676"/>
    </source>
</evidence>
<feature type="region of interest" description="Disordered" evidence="1">
    <location>
        <begin position="1"/>
        <end position="53"/>
    </location>
</feature>
<feature type="region of interest" description="Disordered" evidence="1">
    <location>
        <begin position="446"/>
        <end position="478"/>
    </location>
</feature>
<evidence type="ECO:0000313" key="2">
    <source>
        <dbReference type="EMBL" id="GFR87519.1"/>
    </source>
</evidence>
<gene>
    <name evidence="2" type="ORF">ElyMa_000748800</name>
</gene>
<comment type="caution">
    <text evidence="2">The sequence shown here is derived from an EMBL/GenBank/DDBJ whole genome shotgun (WGS) entry which is preliminary data.</text>
</comment>
<sequence>MDRELPPVNSSRAVSRQVSILRRERENRDRKKRAAASQSSPTRKGGSTRLPKFPVVNLETRDLATKQLFYSDVPALRHELKTKYSSSAKTKVAEDYERTHQDFYRMELDKLDEVHPINRKHMTSAYFAYLQNTPGSKKAINECVRGDAEETDPSLAEPFATSRSLPVAVEASRWRTAKPFSNPPFTARQTSSLENKTTLPKLPNHGLMYQRSSFSTLSIYDIKRFIPDGEHMPLQRECADINRYSRGLDADLTTMQHDRQTGDGNESNHKESINIISNSANDNNSNEIYNNSHATHNIKTDKDNHMCTDEENINEIFSKNKHEQNKRSFNDKTFVISRSIPTTNTEVPNVTENKTVAVASRPKLRKKSKSTLTPKTIRNKSNLKMNASFDQTKSNNTALHQSHVPNDGTYIFEDSFAPDTTVTAPNNPESKDHIAADDTYALRLPETHEALTPRRAKNNPNAKKKKSTSNENTPRQLKKARILKKTSALLKTLETSPYLQGPIRKPSDLSPAVLARIKKP</sequence>
<organism evidence="2 3">
    <name type="scientific">Elysia marginata</name>
    <dbReference type="NCBI Taxonomy" id="1093978"/>
    <lineage>
        <taxon>Eukaryota</taxon>
        <taxon>Metazoa</taxon>
        <taxon>Spiralia</taxon>
        <taxon>Lophotrochozoa</taxon>
        <taxon>Mollusca</taxon>
        <taxon>Gastropoda</taxon>
        <taxon>Heterobranchia</taxon>
        <taxon>Euthyneura</taxon>
        <taxon>Panpulmonata</taxon>
        <taxon>Sacoglossa</taxon>
        <taxon>Placobranchoidea</taxon>
        <taxon>Plakobranchidae</taxon>
        <taxon>Elysia</taxon>
    </lineage>
</organism>
<dbReference type="Proteomes" id="UP000762676">
    <property type="component" value="Unassembled WGS sequence"/>
</dbReference>
<feature type="compositionally biased region" description="Polar residues" evidence="1">
    <location>
        <begin position="8"/>
        <end position="18"/>
    </location>
</feature>
<feature type="region of interest" description="Disordered" evidence="1">
    <location>
        <begin position="498"/>
        <end position="520"/>
    </location>
</feature>
<proteinExistence type="predicted"/>
<name>A0AAV4GQI8_9GAST</name>
<reference evidence="2 3" key="1">
    <citation type="journal article" date="2021" name="Elife">
        <title>Chloroplast acquisition without the gene transfer in kleptoplastic sea slugs, Plakobranchus ocellatus.</title>
        <authorList>
            <person name="Maeda T."/>
            <person name="Takahashi S."/>
            <person name="Yoshida T."/>
            <person name="Shimamura S."/>
            <person name="Takaki Y."/>
            <person name="Nagai Y."/>
            <person name="Toyoda A."/>
            <person name="Suzuki Y."/>
            <person name="Arimoto A."/>
            <person name="Ishii H."/>
            <person name="Satoh N."/>
            <person name="Nishiyama T."/>
            <person name="Hasebe M."/>
            <person name="Maruyama T."/>
            <person name="Minagawa J."/>
            <person name="Obokata J."/>
            <person name="Shigenobu S."/>
        </authorList>
    </citation>
    <scope>NUCLEOTIDE SEQUENCE [LARGE SCALE GENOMIC DNA]</scope>
</reference>
<protein>
    <submittedName>
        <fullName evidence="2">Halomucin</fullName>
    </submittedName>
</protein>
<feature type="region of interest" description="Disordered" evidence="1">
    <location>
        <begin position="362"/>
        <end position="386"/>
    </location>
</feature>
<dbReference type="EMBL" id="BMAT01001520">
    <property type="protein sequence ID" value="GFR87519.1"/>
    <property type="molecule type" value="Genomic_DNA"/>
</dbReference>
<evidence type="ECO:0000256" key="1">
    <source>
        <dbReference type="SAM" id="MobiDB-lite"/>
    </source>
</evidence>
<dbReference type="AlphaFoldDB" id="A0AAV4GQI8"/>
<accession>A0AAV4GQI8</accession>
<feature type="compositionally biased region" description="Polar residues" evidence="1">
    <location>
        <begin position="370"/>
        <end position="386"/>
    </location>
</feature>